<evidence type="ECO:0000313" key="1">
    <source>
        <dbReference type="EMBL" id="KAJ4708974.1"/>
    </source>
</evidence>
<proteinExistence type="predicted"/>
<name>A0ACC1XCH1_MELAZ</name>
<protein>
    <submittedName>
        <fullName evidence="1">RWP-RK domain containing protein</fullName>
    </submittedName>
</protein>
<evidence type="ECO:0000313" key="2">
    <source>
        <dbReference type="Proteomes" id="UP001164539"/>
    </source>
</evidence>
<accession>A0ACC1XCH1</accession>
<sequence>MADPRAVVPYHDPYDSSYTEDIINFLNNPNPPFADLSLFEESSLPPSSSNAHTDDIITDTNDPFDDPLLWDFGNNINGGSSQAGPSENHEETSNGGRTEIETCADMKGFPVWPLPPVPYLCSCCLVLREIIHTTGHDTTKLEIHGRLGIICHAVLEIRQSGSDVQYHMIDFCKKSIENVKEYLIQYCQERKRAGFLMLPDPLSVFYEAVCVGLDIDENLSTDDFSQPTKTTSVQRERTGKLTLRDLVNYFHLPIEQAARKMQLCPTVVKKICRRDGLLRWPHRKIKSIERRMSIMSARLSSSDPEERAVAQKEIHKLREEMAAVCAGLSK</sequence>
<dbReference type="EMBL" id="CM051403">
    <property type="protein sequence ID" value="KAJ4708974.1"/>
    <property type="molecule type" value="Genomic_DNA"/>
</dbReference>
<gene>
    <name evidence="1" type="ORF">OWV82_018837</name>
</gene>
<organism evidence="1 2">
    <name type="scientific">Melia azedarach</name>
    <name type="common">Chinaberry tree</name>
    <dbReference type="NCBI Taxonomy" id="155640"/>
    <lineage>
        <taxon>Eukaryota</taxon>
        <taxon>Viridiplantae</taxon>
        <taxon>Streptophyta</taxon>
        <taxon>Embryophyta</taxon>
        <taxon>Tracheophyta</taxon>
        <taxon>Spermatophyta</taxon>
        <taxon>Magnoliopsida</taxon>
        <taxon>eudicotyledons</taxon>
        <taxon>Gunneridae</taxon>
        <taxon>Pentapetalae</taxon>
        <taxon>rosids</taxon>
        <taxon>malvids</taxon>
        <taxon>Sapindales</taxon>
        <taxon>Meliaceae</taxon>
        <taxon>Melia</taxon>
    </lineage>
</organism>
<keyword evidence="2" id="KW-1185">Reference proteome</keyword>
<comment type="caution">
    <text evidence="1">The sequence shown here is derived from an EMBL/GenBank/DDBJ whole genome shotgun (WGS) entry which is preliminary data.</text>
</comment>
<dbReference type="Proteomes" id="UP001164539">
    <property type="component" value="Chromosome 10"/>
</dbReference>
<reference evidence="1 2" key="1">
    <citation type="journal article" date="2023" name="Science">
        <title>Complex scaffold remodeling in plant triterpene biosynthesis.</title>
        <authorList>
            <person name="De La Pena R."/>
            <person name="Hodgson H."/>
            <person name="Liu J.C."/>
            <person name="Stephenson M.J."/>
            <person name="Martin A.C."/>
            <person name="Owen C."/>
            <person name="Harkess A."/>
            <person name="Leebens-Mack J."/>
            <person name="Jimenez L.E."/>
            <person name="Osbourn A."/>
            <person name="Sattely E.S."/>
        </authorList>
    </citation>
    <scope>NUCLEOTIDE SEQUENCE [LARGE SCALE GENOMIC DNA]</scope>
    <source>
        <strain evidence="2">cv. JPN11</strain>
        <tissue evidence="1">Leaf</tissue>
    </source>
</reference>